<organism evidence="1 2">
    <name type="scientific">Dactylosporangium fulvum</name>
    <dbReference type="NCBI Taxonomy" id="53359"/>
    <lineage>
        <taxon>Bacteria</taxon>
        <taxon>Bacillati</taxon>
        <taxon>Actinomycetota</taxon>
        <taxon>Actinomycetes</taxon>
        <taxon>Micromonosporales</taxon>
        <taxon>Micromonosporaceae</taxon>
        <taxon>Dactylosporangium</taxon>
    </lineage>
</organism>
<evidence type="ECO:0000313" key="2">
    <source>
        <dbReference type="Proteomes" id="UP001059617"/>
    </source>
</evidence>
<gene>
    <name evidence="1" type="ORF">Dfulv_45810</name>
</gene>
<evidence type="ECO:0000313" key="1">
    <source>
        <dbReference type="EMBL" id="UWP82299.1"/>
    </source>
</evidence>
<dbReference type="RefSeq" id="WP_259860071.1">
    <property type="nucleotide sequence ID" value="NZ_BAAAST010000213.1"/>
</dbReference>
<dbReference type="EMBL" id="CP073720">
    <property type="protein sequence ID" value="UWP82299.1"/>
    <property type="molecule type" value="Genomic_DNA"/>
</dbReference>
<protein>
    <submittedName>
        <fullName evidence="1">Uncharacterized protein</fullName>
    </submittedName>
</protein>
<dbReference type="Proteomes" id="UP001059617">
    <property type="component" value="Chromosome"/>
</dbReference>
<reference evidence="1" key="2">
    <citation type="submission" date="2022-09" db="EMBL/GenBank/DDBJ databases">
        <title>Biosynthetic gene clusters of Dactylosporangioum fulvum.</title>
        <authorList>
            <person name="Caradec T."/>
        </authorList>
    </citation>
    <scope>NUCLEOTIDE SEQUENCE</scope>
    <source>
        <strain evidence="1">NRRL B-16292</strain>
    </source>
</reference>
<name>A0ABY5VYR8_9ACTN</name>
<reference evidence="1" key="1">
    <citation type="submission" date="2021-04" db="EMBL/GenBank/DDBJ databases">
        <authorList>
            <person name="Hartkoorn R.C."/>
            <person name="Beaudoing E."/>
            <person name="Hot D."/>
        </authorList>
    </citation>
    <scope>NUCLEOTIDE SEQUENCE</scope>
    <source>
        <strain evidence="1">NRRL B-16292</strain>
    </source>
</reference>
<sequence>MFYRSADILVTSEHFVILRPREIRFRLEYLHNAYIVRHSGRFRALQEIRARYGRSDVLLFSTTDATTFGHVRRALIRALEHRDELRARALSA</sequence>
<accession>A0ABY5VYR8</accession>
<keyword evidence="2" id="KW-1185">Reference proteome</keyword>
<proteinExistence type="predicted"/>